<keyword evidence="1" id="KW-0812">Transmembrane</keyword>
<sequence length="182" mass="20212">MADLSLKQSPSATRMSYGGGFPFSMVSIVVFVVVLGAMGALLVLNGRMSAQKEELVAQNKIKEESLRPELIEQIITLEDRIKGIRGLLSRHPYSSNIYRILEANTHPQVEFTSFSFSSGTLKVEMAGETSSYRTLARQITFFERDPQIEDVQFGGLSATGPGVIGFRLTLTLRPTFLHIRQQ</sequence>
<evidence type="ECO:0000313" key="2">
    <source>
        <dbReference type="EMBL" id="OHA03728.1"/>
    </source>
</evidence>
<accession>A0A1G2KWB4</accession>
<comment type="caution">
    <text evidence="2">The sequence shown here is derived from an EMBL/GenBank/DDBJ whole genome shotgun (WGS) entry which is preliminary data.</text>
</comment>
<dbReference type="AlphaFoldDB" id="A0A1G2KWB4"/>
<evidence type="ECO:0000256" key="1">
    <source>
        <dbReference type="SAM" id="Phobius"/>
    </source>
</evidence>
<feature type="transmembrane region" description="Helical" evidence="1">
    <location>
        <begin position="20"/>
        <end position="44"/>
    </location>
</feature>
<evidence type="ECO:0000313" key="3">
    <source>
        <dbReference type="Proteomes" id="UP000178510"/>
    </source>
</evidence>
<organism evidence="2 3">
    <name type="scientific">Candidatus Sungbacteria bacterium RIFCSPHIGHO2_02_FULL_52_23</name>
    <dbReference type="NCBI Taxonomy" id="1802274"/>
    <lineage>
        <taxon>Bacteria</taxon>
        <taxon>Candidatus Sungiibacteriota</taxon>
    </lineage>
</organism>
<gene>
    <name evidence="2" type="ORF">A3J58_00160</name>
</gene>
<dbReference type="EMBL" id="MHQM01000021">
    <property type="protein sequence ID" value="OHA03728.1"/>
    <property type="molecule type" value="Genomic_DNA"/>
</dbReference>
<evidence type="ECO:0008006" key="4">
    <source>
        <dbReference type="Google" id="ProtNLM"/>
    </source>
</evidence>
<keyword evidence="1" id="KW-1133">Transmembrane helix</keyword>
<protein>
    <recommendedName>
        <fullName evidence="4">PilN domain-containing protein</fullName>
    </recommendedName>
</protein>
<keyword evidence="1" id="KW-0472">Membrane</keyword>
<dbReference type="STRING" id="1802274.A3J58_00160"/>
<reference evidence="2 3" key="1">
    <citation type="journal article" date="2016" name="Nat. Commun.">
        <title>Thousands of microbial genomes shed light on interconnected biogeochemical processes in an aquifer system.</title>
        <authorList>
            <person name="Anantharaman K."/>
            <person name="Brown C.T."/>
            <person name="Hug L.A."/>
            <person name="Sharon I."/>
            <person name="Castelle C.J."/>
            <person name="Probst A.J."/>
            <person name="Thomas B.C."/>
            <person name="Singh A."/>
            <person name="Wilkins M.J."/>
            <person name="Karaoz U."/>
            <person name="Brodie E.L."/>
            <person name="Williams K.H."/>
            <person name="Hubbard S.S."/>
            <person name="Banfield J.F."/>
        </authorList>
    </citation>
    <scope>NUCLEOTIDE SEQUENCE [LARGE SCALE GENOMIC DNA]</scope>
</reference>
<name>A0A1G2KWB4_9BACT</name>
<proteinExistence type="predicted"/>
<dbReference type="Proteomes" id="UP000178510">
    <property type="component" value="Unassembled WGS sequence"/>
</dbReference>